<keyword evidence="4" id="KW-1185">Reference proteome</keyword>
<evidence type="ECO:0000313" key="3">
    <source>
        <dbReference type="EMBL" id="KXB07801.1"/>
    </source>
</evidence>
<evidence type="ECO:0008006" key="5">
    <source>
        <dbReference type="Google" id="ProtNLM"/>
    </source>
</evidence>
<reference evidence="3 4" key="1">
    <citation type="journal article" date="2016" name="Sci. Rep.">
        <title>Metabolic traits of an uncultured archaeal lineage -MSBL1- from brine pools of the Red Sea.</title>
        <authorList>
            <person name="Mwirichia R."/>
            <person name="Alam I."/>
            <person name="Rashid M."/>
            <person name="Vinu M."/>
            <person name="Ba-Alawi W."/>
            <person name="Anthony Kamau A."/>
            <person name="Kamanda Ngugi D."/>
            <person name="Goker M."/>
            <person name="Klenk H.P."/>
            <person name="Bajic V."/>
            <person name="Stingl U."/>
        </authorList>
    </citation>
    <scope>NUCLEOTIDE SEQUENCE [LARGE SCALE GENOMIC DNA]</scope>
    <source>
        <strain evidence="3">SCGC-AAA382M17</strain>
    </source>
</reference>
<dbReference type="Pfam" id="PF13439">
    <property type="entry name" value="Glyco_transf_4"/>
    <property type="match status" value="1"/>
</dbReference>
<evidence type="ECO:0000259" key="1">
    <source>
        <dbReference type="Pfam" id="PF00534"/>
    </source>
</evidence>
<dbReference type="Proteomes" id="UP000070633">
    <property type="component" value="Unassembled WGS sequence"/>
</dbReference>
<sequence>MIEQMIEIFYPYYISDKGSITGLARDLCTNLDKSRFKPYAFTNENTGIKGVELFRIPTGDFYLKMGLIPFYSIKNYDLIQTGPQYAHLLSRSLEKILTNTKHIHTLWAPPESPNQATRILYKEADCVVAVSEYVANLARKNIGDRDIEVIYNGIPMDTFRPLNLEKEGPPMVLFVGNLVDFQRPQHVYRLAEMMKEVDFVVKGTGPLLNEAKKKARKLENLKIITEWLSVDDLVELYNRADIYFQPSIKEGFGLVTAEAMACETPAIGADITATPEVIGNKDLLFEPDNLEQAEKIIRRLIEDEKLRKKLGKKSRSRIKNNFSFRKMISDYSKLYEVLVIE</sequence>
<dbReference type="InterPro" id="IPR001296">
    <property type="entry name" value="Glyco_trans_1"/>
</dbReference>
<accession>A0ABR5TJ41</accession>
<name>A0ABR5TJ41_9EURY</name>
<comment type="caution">
    <text evidence="3">The sequence shown here is derived from an EMBL/GenBank/DDBJ whole genome shotgun (WGS) entry which is preliminary data.</text>
</comment>
<dbReference type="InterPro" id="IPR028098">
    <property type="entry name" value="Glyco_trans_4-like_N"/>
</dbReference>
<evidence type="ECO:0000313" key="4">
    <source>
        <dbReference type="Proteomes" id="UP000070633"/>
    </source>
</evidence>
<dbReference type="PANTHER" id="PTHR45947:SF3">
    <property type="entry name" value="SULFOQUINOVOSYL TRANSFERASE SQD2"/>
    <property type="match status" value="1"/>
</dbReference>
<dbReference type="PANTHER" id="PTHR45947">
    <property type="entry name" value="SULFOQUINOVOSYL TRANSFERASE SQD2"/>
    <property type="match status" value="1"/>
</dbReference>
<evidence type="ECO:0000259" key="2">
    <source>
        <dbReference type="Pfam" id="PF13439"/>
    </source>
</evidence>
<gene>
    <name evidence="3" type="ORF">AKJ55_01925</name>
</gene>
<protein>
    <recommendedName>
        <fullName evidence="5">Glycosyl transferase family 1 domain-containing protein</fullName>
    </recommendedName>
</protein>
<dbReference type="Pfam" id="PF00534">
    <property type="entry name" value="Glycos_transf_1"/>
    <property type="match status" value="1"/>
</dbReference>
<organism evidence="3 4">
    <name type="scientific">candidate division MSBL1 archaeon SCGC-AAA382M17</name>
    <dbReference type="NCBI Taxonomy" id="1698284"/>
    <lineage>
        <taxon>Archaea</taxon>
        <taxon>Methanobacteriati</taxon>
        <taxon>Methanobacteriota</taxon>
        <taxon>candidate division MSBL1</taxon>
    </lineage>
</organism>
<dbReference type="Gene3D" id="3.40.50.2000">
    <property type="entry name" value="Glycogen Phosphorylase B"/>
    <property type="match status" value="2"/>
</dbReference>
<dbReference type="CDD" id="cd03801">
    <property type="entry name" value="GT4_PimA-like"/>
    <property type="match status" value="1"/>
</dbReference>
<feature type="domain" description="Glycosyltransferase subfamily 4-like N-terminal" evidence="2">
    <location>
        <begin position="75"/>
        <end position="156"/>
    </location>
</feature>
<dbReference type="InterPro" id="IPR050194">
    <property type="entry name" value="Glycosyltransferase_grp1"/>
</dbReference>
<feature type="domain" description="Glycosyl transferase family 1" evidence="1">
    <location>
        <begin position="159"/>
        <end position="316"/>
    </location>
</feature>
<proteinExistence type="predicted"/>
<dbReference type="EMBL" id="LHYI01000054">
    <property type="protein sequence ID" value="KXB07801.1"/>
    <property type="molecule type" value="Genomic_DNA"/>
</dbReference>
<dbReference type="SUPFAM" id="SSF53756">
    <property type="entry name" value="UDP-Glycosyltransferase/glycogen phosphorylase"/>
    <property type="match status" value="1"/>
</dbReference>